<sequence length="152" mass="16125">MLDLRPIGDQSAPGAKWLVAAAQGKRSISAQFVNNLNEAIQVVSFSQSGDATDWMDGMAPYDGQIIPPVGNNAIWVGTYIDTVSFNEFGFTITLYCAGQQVRFTAKKPKTGAATITYDPESPPGLSIPKPIVVANATGNYPNGTVTISKSNL</sequence>
<evidence type="ECO:0000313" key="2">
    <source>
        <dbReference type="Proteomes" id="UP001217485"/>
    </source>
</evidence>
<keyword evidence="2" id="KW-1185">Reference proteome</keyword>
<protein>
    <submittedName>
        <fullName evidence="1">Uncharacterized protein</fullName>
    </submittedName>
</protein>
<accession>A0ABT5BPW3</accession>
<comment type="caution">
    <text evidence="1">The sequence shown here is derived from an EMBL/GenBank/DDBJ whole genome shotgun (WGS) entry which is preliminary data.</text>
</comment>
<dbReference type="RefSeq" id="WP_272092894.1">
    <property type="nucleotide sequence ID" value="NZ_JAQNDK010000001.1"/>
</dbReference>
<evidence type="ECO:0000313" key="1">
    <source>
        <dbReference type="EMBL" id="MDC0676187.1"/>
    </source>
</evidence>
<proteinExistence type="predicted"/>
<dbReference type="Proteomes" id="UP001217485">
    <property type="component" value="Unassembled WGS sequence"/>
</dbReference>
<organism evidence="1 2">
    <name type="scientific">Sorangium atrum</name>
    <dbReference type="NCBI Taxonomy" id="2995308"/>
    <lineage>
        <taxon>Bacteria</taxon>
        <taxon>Pseudomonadati</taxon>
        <taxon>Myxococcota</taxon>
        <taxon>Polyangia</taxon>
        <taxon>Polyangiales</taxon>
        <taxon>Polyangiaceae</taxon>
        <taxon>Sorangium</taxon>
    </lineage>
</organism>
<gene>
    <name evidence="1" type="ORF">POL72_00430</name>
</gene>
<dbReference type="EMBL" id="JAQNDK010000001">
    <property type="protein sequence ID" value="MDC0676187.1"/>
    <property type="molecule type" value="Genomic_DNA"/>
</dbReference>
<name>A0ABT5BPW3_9BACT</name>
<reference evidence="1 2" key="1">
    <citation type="submission" date="2023-01" db="EMBL/GenBank/DDBJ databases">
        <title>Minimal conservation of predation-associated metabolite biosynthetic gene clusters underscores biosynthetic potential of Myxococcota including descriptions for ten novel species: Archangium lansinium sp. nov., Myxococcus landrumus sp. nov., Nannocystis bai.</title>
        <authorList>
            <person name="Ahearne A."/>
            <person name="Stevens C."/>
            <person name="Dowd S."/>
        </authorList>
    </citation>
    <scope>NUCLEOTIDE SEQUENCE [LARGE SCALE GENOMIC DNA]</scope>
    <source>
        <strain evidence="1 2">WIWO2</strain>
    </source>
</reference>